<dbReference type="STRING" id="906689.A0A2I0WKI5"/>
<sequence length="116" mass="13215">MEAEFIACYEASNQGIWLRNFITGLHIVDGIERPLKINCDNKAAELYSKNNRNSSKLKHIDIKFLVVKERVQSSQICIEHISTNFMIADPLTKGLPPKVFHEHVARMGVICFDMLA</sequence>
<proteinExistence type="predicted"/>
<reference evidence="1 2" key="1">
    <citation type="journal article" date="2016" name="Sci. Rep.">
        <title>The Dendrobium catenatum Lindl. genome sequence provides insights into polysaccharide synthase, floral development and adaptive evolution.</title>
        <authorList>
            <person name="Zhang G.Q."/>
            <person name="Xu Q."/>
            <person name="Bian C."/>
            <person name="Tsai W.C."/>
            <person name="Yeh C.M."/>
            <person name="Liu K.W."/>
            <person name="Yoshida K."/>
            <person name="Zhang L.S."/>
            <person name="Chang S.B."/>
            <person name="Chen F."/>
            <person name="Shi Y."/>
            <person name="Su Y.Y."/>
            <person name="Zhang Y.Q."/>
            <person name="Chen L.J."/>
            <person name="Yin Y."/>
            <person name="Lin M."/>
            <person name="Huang H."/>
            <person name="Deng H."/>
            <person name="Wang Z.W."/>
            <person name="Zhu S.L."/>
            <person name="Zhao X."/>
            <person name="Deng C."/>
            <person name="Niu S.C."/>
            <person name="Huang J."/>
            <person name="Wang M."/>
            <person name="Liu G.H."/>
            <person name="Yang H.J."/>
            <person name="Xiao X.J."/>
            <person name="Hsiao Y.Y."/>
            <person name="Wu W.L."/>
            <person name="Chen Y.Y."/>
            <person name="Mitsuda N."/>
            <person name="Ohme-Takagi M."/>
            <person name="Luo Y.B."/>
            <person name="Van de Peer Y."/>
            <person name="Liu Z.J."/>
        </authorList>
    </citation>
    <scope>NUCLEOTIDE SEQUENCE [LARGE SCALE GENOMIC DNA]</scope>
    <source>
        <tissue evidence="1">The whole plant</tissue>
    </source>
</reference>
<dbReference type="CDD" id="cd09272">
    <property type="entry name" value="RNase_HI_RT_Ty1"/>
    <property type="match status" value="1"/>
</dbReference>
<accession>A0A2I0WKI5</accession>
<gene>
    <name evidence="1" type="ORF">MA16_Dca017581</name>
</gene>
<keyword evidence="2" id="KW-1185">Reference proteome</keyword>
<dbReference type="EMBL" id="KZ502554">
    <property type="protein sequence ID" value="PKU76168.1"/>
    <property type="molecule type" value="Genomic_DNA"/>
</dbReference>
<dbReference type="Proteomes" id="UP000233837">
    <property type="component" value="Unassembled WGS sequence"/>
</dbReference>
<dbReference type="AlphaFoldDB" id="A0A2I0WKI5"/>
<organism evidence="1 2">
    <name type="scientific">Dendrobium catenatum</name>
    <dbReference type="NCBI Taxonomy" id="906689"/>
    <lineage>
        <taxon>Eukaryota</taxon>
        <taxon>Viridiplantae</taxon>
        <taxon>Streptophyta</taxon>
        <taxon>Embryophyta</taxon>
        <taxon>Tracheophyta</taxon>
        <taxon>Spermatophyta</taxon>
        <taxon>Magnoliopsida</taxon>
        <taxon>Liliopsida</taxon>
        <taxon>Asparagales</taxon>
        <taxon>Orchidaceae</taxon>
        <taxon>Epidendroideae</taxon>
        <taxon>Malaxideae</taxon>
        <taxon>Dendrobiinae</taxon>
        <taxon>Dendrobium</taxon>
    </lineage>
</organism>
<protein>
    <submittedName>
        <fullName evidence="1">Retrovirus-related Pol polyprotein from transposon TNT 1-94</fullName>
    </submittedName>
</protein>
<name>A0A2I0WKI5_9ASPA</name>
<reference evidence="1 2" key="2">
    <citation type="journal article" date="2017" name="Nature">
        <title>The Apostasia genome and the evolution of orchids.</title>
        <authorList>
            <person name="Zhang G.Q."/>
            <person name="Liu K.W."/>
            <person name="Li Z."/>
            <person name="Lohaus R."/>
            <person name="Hsiao Y.Y."/>
            <person name="Niu S.C."/>
            <person name="Wang J.Y."/>
            <person name="Lin Y.C."/>
            <person name="Xu Q."/>
            <person name="Chen L.J."/>
            <person name="Yoshida K."/>
            <person name="Fujiwara S."/>
            <person name="Wang Z.W."/>
            <person name="Zhang Y.Q."/>
            <person name="Mitsuda N."/>
            <person name="Wang M."/>
            <person name="Liu G.H."/>
            <person name="Pecoraro L."/>
            <person name="Huang H.X."/>
            <person name="Xiao X.J."/>
            <person name="Lin M."/>
            <person name="Wu X.Y."/>
            <person name="Wu W.L."/>
            <person name="Chen Y.Y."/>
            <person name="Chang S.B."/>
            <person name="Sakamoto S."/>
            <person name="Ohme-Takagi M."/>
            <person name="Yagi M."/>
            <person name="Zeng S.J."/>
            <person name="Shen C.Y."/>
            <person name="Yeh C.M."/>
            <person name="Luo Y.B."/>
            <person name="Tsai W.C."/>
            <person name="Van de Peer Y."/>
            <person name="Liu Z.J."/>
        </authorList>
    </citation>
    <scope>NUCLEOTIDE SEQUENCE [LARGE SCALE GENOMIC DNA]</scope>
    <source>
        <tissue evidence="1">The whole plant</tissue>
    </source>
</reference>
<evidence type="ECO:0000313" key="2">
    <source>
        <dbReference type="Proteomes" id="UP000233837"/>
    </source>
</evidence>
<evidence type="ECO:0000313" key="1">
    <source>
        <dbReference type="EMBL" id="PKU76168.1"/>
    </source>
</evidence>